<reference evidence="2 3" key="1">
    <citation type="journal article" date="2016" name="Nat. Microbiol.">
        <title>The Mouse Intestinal Bacterial Collection (miBC) provides host-specific insight into cultured diversity and functional potential of the gut microbiota.</title>
        <authorList>
            <person name="Lagkouvardos I."/>
            <person name="Pukall R."/>
            <person name="Abt B."/>
            <person name="Foesel B.U."/>
            <person name="Meier-Kolthoff J.P."/>
            <person name="Kumar N."/>
            <person name="Bresciani A."/>
            <person name="Martinez I."/>
            <person name="Just S."/>
            <person name="Ziegler C."/>
            <person name="Brugiroux S."/>
            <person name="Garzetti D."/>
            <person name="Wenning M."/>
            <person name="Bui T.P."/>
            <person name="Wang J."/>
            <person name="Hugenholtz F."/>
            <person name="Plugge C.M."/>
            <person name="Peterson D.A."/>
            <person name="Hornef M.W."/>
            <person name="Baines J.F."/>
            <person name="Smidt H."/>
            <person name="Walter J."/>
            <person name="Kristiansen K."/>
            <person name="Nielsen H.B."/>
            <person name="Haller D."/>
            <person name="Overmann J."/>
            <person name="Stecher B."/>
            <person name="Clavel T."/>
        </authorList>
    </citation>
    <scope>NUCLEOTIDE SEQUENCE [LARGE SCALE GENOMIC DNA]</scope>
    <source>
        <strain evidence="2 3">DSM 28560</strain>
    </source>
</reference>
<dbReference type="CDD" id="cd00088">
    <property type="entry name" value="HPT"/>
    <property type="match status" value="1"/>
</dbReference>
<dbReference type="RefSeq" id="WP_132276919.1">
    <property type="nucleotide sequence ID" value="NZ_JAOBST010000010.1"/>
</dbReference>
<dbReference type="InterPro" id="IPR008207">
    <property type="entry name" value="Sig_transdc_His_kin_Hpt_dom"/>
</dbReference>
<keyword evidence="3" id="KW-1185">Reference proteome</keyword>
<dbReference type="Pfam" id="PF01627">
    <property type="entry name" value="Hpt"/>
    <property type="match status" value="1"/>
</dbReference>
<comment type="caution">
    <text evidence="2">The sequence shown here is derived from an EMBL/GenBank/DDBJ whole genome shotgun (WGS) entry which is preliminary data.</text>
</comment>
<dbReference type="GO" id="GO:0000160">
    <property type="term" value="P:phosphorelay signal transduction system"/>
    <property type="evidence" value="ECO:0007669"/>
    <property type="project" value="InterPro"/>
</dbReference>
<dbReference type="Proteomes" id="UP000295710">
    <property type="component" value="Unassembled WGS sequence"/>
</dbReference>
<dbReference type="InterPro" id="IPR036641">
    <property type="entry name" value="HPT_dom_sf"/>
</dbReference>
<proteinExistence type="predicted"/>
<organism evidence="2 3">
    <name type="scientific">Extibacter muris</name>
    <dbReference type="NCBI Taxonomy" id="1796622"/>
    <lineage>
        <taxon>Bacteria</taxon>
        <taxon>Bacillati</taxon>
        <taxon>Bacillota</taxon>
        <taxon>Clostridia</taxon>
        <taxon>Lachnospirales</taxon>
        <taxon>Lachnospiraceae</taxon>
        <taxon>Extibacter</taxon>
    </lineage>
</organism>
<evidence type="ECO:0000313" key="3">
    <source>
        <dbReference type="Proteomes" id="UP000295710"/>
    </source>
</evidence>
<feature type="domain" description="HPt" evidence="1">
    <location>
        <begin position="42"/>
        <end position="108"/>
    </location>
</feature>
<name>A0A4R4FEY9_9FIRM</name>
<dbReference type="AlphaFoldDB" id="A0A4R4FEY9"/>
<evidence type="ECO:0000313" key="2">
    <source>
        <dbReference type="EMBL" id="TDA22147.1"/>
    </source>
</evidence>
<protein>
    <submittedName>
        <fullName evidence="2">Hpt domain-containing protein</fullName>
    </submittedName>
</protein>
<sequence>MEFIDVLIKMEIDPQETIRRFCQNESMLKKYLLRFRDEATYPNLKKAIAEKDYKEIETCAHTLKGLSANLGMNNLSKRCAYIVDAVRNDTYDNLDELFAKVEEEYDRLTGCLKELE</sequence>
<evidence type="ECO:0000259" key="1">
    <source>
        <dbReference type="Pfam" id="PF01627"/>
    </source>
</evidence>
<gene>
    <name evidence="2" type="ORF">E1963_07920</name>
</gene>
<dbReference type="SUPFAM" id="SSF47226">
    <property type="entry name" value="Histidine-containing phosphotransfer domain, HPT domain"/>
    <property type="match status" value="1"/>
</dbReference>
<dbReference type="Gene3D" id="1.20.120.160">
    <property type="entry name" value="HPT domain"/>
    <property type="match status" value="1"/>
</dbReference>
<dbReference type="EMBL" id="SMMX01000005">
    <property type="protein sequence ID" value="TDA22147.1"/>
    <property type="molecule type" value="Genomic_DNA"/>
</dbReference>
<accession>A0A4R4FEY9</accession>